<dbReference type="AlphaFoldDB" id="A0AAD2EBR1"/>
<keyword evidence="2" id="KW-1133">Transmembrane helix</keyword>
<keyword evidence="4" id="KW-1185">Reference proteome</keyword>
<reference evidence="3" key="1">
    <citation type="submission" date="2023-05" db="EMBL/GenBank/DDBJ databases">
        <authorList>
            <person name="Huff M."/>
        </authorList>
    </citation>
    <scope>NUCLEOTIDE SEQUENCE</scope>
</reference>
<keyword evidence="2" id="KW-0812">Transmembrane</keyword>
<sequence>MLPVTPMFARFNSATLWWRELQVTPIQLHTEALMVQFFTVNCLGSIVIVFFKERRADWSAFKPAIVLPSDRGIWFCLLEVTLGSLVLLLLQSHSRLHMNYEVKVDSAFIEVIVEDESIIGSMTNRIGGDISNSMEKKDLKHGIIGKDGQLHNVYYSGIEDSLKKGNGQKVMLDPFFYPGQEEKIATGDATFDNEGTEASSLRNSSVVLQR</sequence>
<evidence type="ECO:0000313" key="4">
    <source>
        <dbReference type="Proteomes" id="UP000834106"/>
    </source>
</evidence>
<evidence type="ECO:0000256" key="1">
    <source>
        <dbReference type="SAM" id="MobiDB-lite"/>
    </source>
</evidence>
<feature type="transmembrane region" description="Helical" evidence="2">
    <location>
        <begin position="33"/>
        <end position="51"/>
    </location>
</feature>
<dbReference type="EMBL" id="OU503056">
    <property type="protein sequence ID" value="CAI9784719.1"/>
    <property type="molecule type" value="Genomic_DNA"/>
</dbReference>
<feature type="transmembrane region" description="Helical" evidence="2">
    <location>
        <begin position="72"/>
        <end position="90"/>
    </location>
</feature>
<accession>A0AAD2EBR1</accession>
<dbReference type="Proteomes" id="UP000834106">
    <property type="component" value="Chromosome 21"/>
</dbReference>
<name>A0AAD2EBR1_9LAMI</name>
<keyword evidence="2" id="KW-0472">Membrane</keyword>
<proteinExistence type="predicted"/>
<organism evidence="3 4">
    <name type="scientific">Fraxinus pennsylvanica</name>
    <dbReference type="NCBI Taxonomy" id="56036"/>
    <lineage>
        <taxon>Eukaryota</taxon>
        <taxon>Viridiplantae</taxon>
        <taxon>Streptophyta</taxon>
        <taxon>Embryophyta</taxon>
        <taxon>Tracheophyta</taxon>
        <taxon>Spermatophyta</taxon>
        <taxon>Magnoliopsida</taxon>
        <taxon>eudicotyledons</taxon>
        <taxon>Gunneridae</taxon>
        <taxon>Pentapetalae</taxon>
        <taxon>asterids</taxon>
        <taxon>lamiids</taxon>
        <taxon>Lamiales</taxon>
        <taxon>Oleaceae</taxon>
        <taxon>Oleeae</taxon>
        <taxon>Fraxinus</taxon>
    </lineage>
</organism>
<feature type="compositionally biased region" description="Polar residues" evidence="1">
    <location>
        <begin position="196"/>
        <end position="210"/>
    </location>
</feature>
<feature type="region of interest" description="Disordered" evidence="1">
    <location>
        <begin position="191"/>
        <end position="210"/>
    </location>
</feature>
<evidence type="ECO:0000256" key="2">
    <source>
        <dbReference type="SAM" id="Phobius"/>
    </source>
</evidence>
<evidence type="ECO:0000313" key="3">
    <source>
        <dbReference type="EMBL" id="CAI9784719.1"/>
    </source>
</evidence>
<protein>
    <submittedName>
        <fullName evidence="3">Uncharacterized protein</fullName>
    </submittedName>
</protein>
<gene>
    <name evidence="3" type="ORF">FPE_LOCUS32149</name>
</gene>